<dbReference type="InterPro" id="IPR056632">
    <property type="entry name" value="DUF7730"/>
</dbReference>
<accession>A0A9P4S5J7</accession>
<organism evidence="3 4">
    <name type="scientific">Patellaria atrata CBS 101060</name>
    <dbReference type="NCBI Taxonomy" id="1346257"/>
    <lineage>
        <taxon>Eukaryota</taxon>
        <taxon>Fungi</taxon>
        <taxon>Dikarya</taxon>
        <taxon>Ascomycota</taxon>
        <taxon>Pezizomycotina</taxon>
        <taxon>Dothideomycetes</taxon>
        <taxon>Dothideomycetes incertae sedis</taxon>
        <taxon>Patellariales</taxon>
        <taxon>Patellariaceae</taxon>
        <taxon>Patellaria</taxon>
    </lineage>
</organism>
<sequence length="450" mass="49675">MAPAYRPIVPREANRSTVPMDKGATIQPKARKDIGRSSVATPSLSTFVFSQAGFDGPSYVSKPNPFGPLSHVSDKGLTNELPHLRASNMQVELSRNSPASSLTSTPRPQNLGSFNSLDDSPSNIISNPLPGLIISCDDSKGKVNCYIQSGCRFAEKDGQGGYVQHITLRSSEPFSVIDSTMLNERLYQGKQALVIHNIPPSTNTTVVPRPETTHLNSGHSPFLKLPAEIRNMIYELVLVVPGGMFFGVGGRGSNISNGAVRKKRNNDGRKKNQKKGIDIPSIEPGLLRVNRQIYEEAHKIVVSQNVFNFTSSTVVSNFLAINTPVKSYITHIHITSYVNSTGPAFWSLLANCRNITRVVFHYSAFAFYGDDGCKAAKAIFKDGGVYFKAAYRRTNDKLAGLEVINLDFPVDTYRPNWENSYTSLFRRFEKSFRDHLQGLLEGMDDHPAMK</sequence>
<keyword evidence="4" id="KW-1185">Reference proteome</keyword>
<dbReference type="OrthoDB" id="5272396at2759"/>
<evidence type="ECO:0000313" key="4">
    <source>
        <dbReference type="Proteomes" id="UP000799429"/>
    </source>
</evidence>
<proteinExistence type="predicted"/>
<gene>
    <name evidence="3" type="ORF">M501DRAFT_1018778</name>
</gene>
<dbReference type="InterPro" id="IPR038883">
    <property type="entry name" value="AN11006-like"/>
</dbReference>
<evidence type="ECO:0000259" key="2">
    <source>
        <dbReference type="Pfam" id="PF24864"/>
    </source>
</evidence>
<evidence type="ECO:0000256" key="1">
    <source>
        <dbReference type="SAM" id="MobiDB-lite"/>
    </source>
</evidence>
<feature type="region of interest" description="Disordered" evidence="1">
    <location>
        <begin position="1"/>
        <end position="37"/>
    </location>
</feature>
<dbReference type="Pfam" id="PF24864">
    <property type="entry name" value="DUF7730"/>
    <property type="match status" value="1"/>
</dbReference>
<name>A0A9P4S5J7_9PEZI</name>
<dbReference type="PANTHER" id="PTHR42085:SF8">
    <property type="entry name" value="F-BOX DOMAIN-CONTAINING PROTEIN"/>
    <property type="match status" value="1"/>
</dbReference>
<dbReference type="PANTHER" id="PTHR42085">
    <property type="entry name" value="F-BOX DOMAIN-CONTAINING PROTEIN"/>
    <property type="match status" value="1"/>
</dbReference>
<dbReference type="EMBL" id="MU006103">
    <property type="protein sequence ID" value="KAF2836419.1"/>
    <property type="molecule type" value="Genomic_DNA"/>
</dbReference>
<feature type="region of interest" description="Disordered" evidence="1">
    <location>
        <begin position="256"/>
        <end position="276"/>
    </location>
</feature>
<dbReference type="AlphaFoldDB" id="A0A9P4S5J7"/>
<feature type="domain" description="DUF7730" evidence="2">
    <location>
        <begin position="218"/>
        <end position="335"/>
    </location>
</feature>
<feature type="region of interest" description="Disordered" evidence="1">
    <location>
        <begin position="91"/>
        <end position="120"/>
    </location>
</feature>
<reference evidence="3" key="1">
    <citation type="journal article" date="2020" name="Stud. Mycol.">
        <title>101 Dothideomycetes genomes: a test case for predicting lifestyles and emergence of pathogens.</title>
        <authorList>
            <person name="Haridas S."/>
            <person name="Albert R."/>
            <person name="Binder M."/>
            <person name="Bloem J."/>
            <person name="Labutti K."/>
            <person name="Salamov A."/>
            <person name="Andreopoulos B."/>
            <person name="Baker S."/>
            <person name="Barry K."/>
            <person name="Bills G."/>
            <person name="Bluhm B."/>
            <person name="Cannon C."/>
            <person name="Castanera R."/>
            <person name="Culley D."/>
            <person name="Daum C."/>
            <person name="Ezra D."/>
            <person name="Gonzalez J."/>
            <person name="Henrissat B."/>
            <person name="Kuo A."/>
            <person name="Liang C."/>
            <person name="Lipzen A."/>
            <person name="Lutzoni F."/>
            <person name="Magnuson J."/>
            <person name="Mondo S."/>
            <person name="Nolan M."/>
            <person name="Ohm R."/>
            <person name="Pangilinan J."/>
            <person name="Park H.-J."/>
            <person name="Ramirez L."/>
            <person name="Alfaro M."/>
            <person name="Sun H."/>
            <person name="Tritt A."/>
            <person name="Yoshinaga Y."/>
            <person name="Zwiers L.-H."/>
            <person name="Turgeon B."/>
            <person name="Goodwin S."/>
            <person name="Spatafora J."/>
            <person name="Crous P."/>
            <person name="Grigoriev I."/>
        </authorList>
    </citation>
    <scope>NUCLEOTIDE SEQUENCE</scope>
    <source>
        <strain evidence="3">CBS 101060</strain>
    </source>
</reference>
<dbReference type="Proteomes" id="UP000799429">
    <property type="component" value="Unassembled WGS sequence"/>
</dbReference>
<evidence type="ECO:0000313" key="3">
    <source>
        <dbReference type="EMBL" id="KAF2836419.1"/>
    </source>
</evidence>
<protein>
    <recommendedName>
        <fullName evidence="2">DUF7730 domain-containing protein</fullName>
    </recommendedName>
</protein>
<comment type="caution">
    <text evidence="3">The sequence shown here is derived from an EMBL/GenBank/DDBJ whole genome shotgun (WGS) entry which is preliminary data.</text>
</comment>